<name>K9GUS9_9PROT</name>
<proteinExistence type="predicted"/>
<dbReference type="Proteomes" id="UP000009881">
    <property type="component" value="Unassembled WGS sequence"/>
</dbReference>
<evidence type="ECO:0000256" key="1">
    <source>
        <dbReference type="SAM" id="MobiDB-lite"/>
    </source>
</evidence>
<feature type="domain" description="PRC-barrel" evidence="2">
    <location>
        <begin position="35"/>
        <end position="89"/>
    </location>
</feature>
<gene>
    <name evidence="3" type="ORF">C882_0741</name>
</gene>
<evidence type="ECO:0000313" key="3">
    <source>
        <dbReference type="EMBL" id="EKV28977.1"/>
    </source>
</evidence>
<dbReference type="Gene3D" id="2.30.30.240">
    <property type="entry name" value="PRC-barrel domain"/>
    <property type="match status" value="1"/>
</dbReference>
<keyword evidence="4" id="KW-1185">Reference proteome</keyword>
<dbReference type="InterPro" id="IPR027275">
    <property type="entry name" value="PRC-brl_dom"/>
</dbReference>
<feature type="region of interest" description="Disordered" evidence="1">
    <location>
        <begin position="1"/>
        <end position="40"/>
    </location>
</feature>
<dbReference type="EMBL" id="ANHY01000014">
    <property type="protein sequence ID" value="EKV28977.1"/>
    <property type="molecule type" value="Genomic_DNA"/>
</dbReference>
<dbReference type="STRING" id="1238182.C882_0741"/>
<comment type="caution">
    <text evidence="3">The sequence shown here is derived from an EMBL/GenBank/DDBJ whole genome shotgun (WGS) entry which is preliminary data.</text>
</comment>
<organism evidence="3 4">
    <name type="scientific">Caenispirillum salinarum AK4</name>
    <dbReference type="NCBI Taxonomy" id="1238182"/>
    <lineage>
        <taxon>Bacteria</taxon>
        <taxon>Pseudomonadati</taxon>
        <taxon>Pseudomonadota</taxon>
        <taxon>Alphaproteobacteria</taxon>
        <taxon>Rhodospirillales</taxon>
        <taxon>Novispirillaceae</taxon>
        <taxon>Caenispirillum</taxon>
    </lineage>
</organism>
<dbReference type="AlphaFoldDB" id="K9GUS9"/>
<accession>K9GUS9</accession>
<evidence type="ECO:0000313" key="4">
    <source>
        <dbReference type="Proteomes" id="UP000009881"/>
    </source>
</evidence>
<dbReference type="SUPFAM" id="SSF50346">
    <property type="entry name" value="PRC-barrel domain"/>
    <property type="match status" value="1"/>
</dbReference>
<dbReference type="InterPro" id="IPR011033">
    <property type="entry name" value="PRC_barrel-like_sf"/>
</dbReference>
<dbReference type="Pfam" id="PF05239">
    <property type="entry name" value="PRC"/>
    <property type="match status" value="1"/>
</dbReference>
<reference evidence="3 4" key="1">
    <citation type="journal article" date="2013" name="Genome Announc.">
        <title>Draft Genome Sequence of an Alphaproteobacterium, Caenispirillum salinarum AK4(T), Isolated from a Solar Saltern.</title>
        <authorList>
            <person name="Khatri I."/>
            <person name="Singh A."/>
            <person name="Korpole S."/>
            <person name="Pinnaka A.K."/>
            <person name="Subramanian S."/>
        </authorList>
    </citation>
    <scope>NUCLEOTIDE SEQUENCE [LARGE SCALE GENOMIC DNA]</scope>
    <source>
        <strain evidence="3 4">AK4</strain>
    </source>
</reference>
<sequence>MALGTAANAQEAQTQDQNQGMQQTQMQQAAQTPQMDARSLMDKKVLGSTGEELGQVADVVIDPDGQARMVVVKLDGEDREVSFRLDEVDLAVQVPMTQDQTAELRDWDEEEMIDADWGTLRANGDYYAGGAGPMADETAE</sequence>
<protein>
    <recommendedName>
        <fullName evidence="2">PRC-barrel domain-containing protein</fullName>
    </recommendedName>
</protein>
<evidence type="ECO:0000259" key="2">
    <source>
        <dbReference type="Pfam" id="PF05239"/>
    </source>
</evidence>
<feature type="compositionally biased region" description="Low complexity" evidence="1">
    <location>
        <begin position="12"/>
        <end position="35"/>
    </location>
</feature>